<evidence type="ECO:0000256" key="1">
    <source>
        <dbReference type="SAM" id="Coils"/>
    </source>
</evidence>
<comment type="caution">
    <text evidence="2">The sequence shown here is derived from an EMBL/GenBank/DDBJ whole genome shotgun (WGS) entry which is preliminary data.</text>
</comment>
<feature type="coiled-coil region" evidence="1">
    <location>
        <begin position="43"/>
        <end position="70"/>
    </location>
</feature>
<reference evidence="2 3" key="1">
    <citation type="submission" date="2020-08" db="EMBL/GenBank/DDBJ databases">
        <title>Genomic Encyclopedia of Type Strains, Phase IV (KMG-IV): sequencing the most valuable type-strain genomes for metagenomic binning, comparative biology and taxonomic classification.</title>
        <authorList>
            <person name="Goeker M."/>
        </authorList>
    </citation>
    <scope>NUCLEOTIDE SEQUENCE [LARGE SCALE GENOMIC DNA]</scope>
    <source>
        <strain evidence="2 3">DSM 22336</strain>
    </source>
</reference>
<proteinExistence type="predicted"/>
<sequence>MTQQIGLGHNNPPEPTPFDTVKAQIGDLYEEAKGWLDGDPIHSQEQADEVQKLMRLIQAAEKQADEARKDEAKPHDEAKAAIQERYNPLIGKTKSVTGLTVRAIEACKQALIPWLEKVEAENRAKAEAARMEAEAKQKAAMEAMQQRIGGDLESAERAEALVQEAKRADNDARKAESLKASAKGAGRAASLRTSYRAEITDMRAFARYVWQYRQIEMQEFLEGLAQKIVNSGRIQIDGVTAHEERKVA</sequence>
<accession>A0A841M029</accession>
<dbReference type="EMBL" id="JACIIU010000017">
    <property type="protein sequence ID" value="MBB6262122.1"/>
    <property type="molecule type" value="Genomic_DNA"/>
</dbReference>
<keyword evidence="1" id="KW-0175">Coiled coil</keyword>
<name>A0A841M029_9HYPH</name>
<organism evidence="2 3">
    <name type="scientific">Paenochrobactrum gallinarii</name>
    <dbReference type="NCBI Taxonomy" id="643673"/>
    <lineage>
        <taxon>Bacteria</taxon>
        <taxon>Pseudomonadati</taxon>
        <taxon>Pseudomonadota</taxon>
        <taxon>Alphaproteobacteria</taxon>
        <taxon>Hyphomicrobiales</taxon>
        <taxon>Brucellaceae</taxon>
        <taxon>Paenochrobactrum</taxon>
    </lineage>
</organism>
<dbReference type="AlphaFoldDB" id="A0A841M029"/>
<feature type="coiled-coil region" evidence="1">
    <location>
        <begin position="117"/>
        <end position="178"/>
    </location>
</feature>
<dbReference type="Proteomes" id="UP000555393">
    <property type="component" value="Unassembled WGS sequence"/>
</dbReference>
<dbReference type="RefSeq" id="WP_184224121.1">
    <property type="nucleotide sequence ID" value="NZ_JACIIU010000017.1"/>
</dbReference>
<evidence type="ECO:0000313" key="2">
    <source>
        <dbReference type="EMBL" id="MBB6262122.1"/>
    </source>
</evidence>
<protein>
    <submittedName>
        <fullName evidence="2">Uncharacterized protein</fullName>
    </submittedName>
</protein>
<evidence type="ECO:0000313" key="3">
    <source>
        <dbReference type="Proteomes" id="UP000555393"/>
    </source>
</evidence>
<keyword evidence="3" id="KW-1185">Reference proteome</keyword>
<gene>
    <name evidence="2" type="ORF">FHS77_002690</name>
</gene>